<accession>A0ABV0J3V7</accession>
<proteinExistence type="predicted"/>
<dbReference type="RefSeq" id="WP_190433785.1">
    <property type="nucleotide sequence ID" value="NZ_JAMPKM010000002.1"/>
</dbReference>
<keyword evidence="2" id="KW-1185">Reference proteome</keyword>
<comment type="caution">
    <text evidence="1">The sequence shown here is derived from an EMBL/GenBank/DDBJ whole genome shotgun (WGS) entry which is preliminary data.</text>
</comment>
<dbReference type="EMBL" id="JAMPKM010000002">
    <property type="protein sequence ID" value="MEP0816435.1"/>
    <property type="molecule type" value="Genomic_DNA"/>
</dbReference>
<dbReference type="Proteomes" id="UP001464891">
    <property type="component" value="Unassembled WGS sequence"/>
</dbReference>
<gene>
    <name evidence="1" type="ORF">NC998_04925</name>
</gene>
<reference evidence="1 2" key="1">
    <citation type="submission" date="2022-04" db="EMBL/GenBank/DDBJ databases">
        <title>Positive selection, recombination, and allopatry shape intraspecific diversity of widespread and dominant cyanobacteria.</title>
        <authorList>
            <person name="Wei J."/>
            <person name="Shu W."/>
            <person name="Hu C."/>
        </authorList>
    </citation>
    <scope>NUCLEOTIDE SEQUENCE [LARGE SCALE GENOMIC DNA]</scope>
    <source>
        <strain evidence="1 2">GB2-A4</strain>
    </source>
</reference>
<evidence type="ECO:0000313" key="2">
    <source>
        <dbReference type="Proteomes" id="UP001464891"/>
    </source>
</evidence>
<name>A0ABV0J3V7_9CYAN</name>
<organism evidence="1 2">
    <name type="scientific">Trichocoleus desertorum GB2-A4</name>
    <dbReference type="NCBI Taxonomy" id="2933944"/>
    <lineage>
        <taxon>Bacteria</taxon>
        <taxon>Bacillati</taxon>
        <taxon>Cyanobacteriota</taxon>
        <taxon>Cyanophyceae</taxon>
        <taxon>Leptolyngbyales</taxon>
        <taxon>Trichocoleusaceae</taxon>
        <taxon>Trichocoleus</taxon>
    </lineage>
</organism>
<sequence>MKAQMQYSQTAFAQTANFCWLPGLAPAPTEAEASTWVHLLQPPSTFSYDEALLICQQSEDEWLAWVPEHGEVVLHVNQFYRAA</sequence>
<evidence type="ECO:0000313" key="1">
    <source>
        <dbReference type="EMBL" id="MEP0816435.1"/>
    </source>
</evidence>
<protein>
    <submittedName>
        <fullName evidence="1">Uncharacterized protein</fullName>
    </submittedName>
</protein>